<proteinExistence type="predicted"/>
<evidence type="ECO:0000313" key="2">
    <source>
        <dbReference type="EMBL" id="CBN74557.1"/>
    </source>
</evidence>
<feature type="region of interest" description="Disordered" evidence="1">
    <location>
        <begin position="528"/>
        <end position="580"/>
    </location>
</feature>
<evidence type="ECO:0000313" key="3">
    <source>
        <dbReference type="Proteomes" id="UP000002630"/>
    </source>
</evidence>
<dbReference type="SUPFAM" id="SSF56784">
    <property type="entry name" value="HAD-like"/>
    <property type="match status" value="1"/>
</dbReference>
<dbReference type="eggNOG" id="KOG2914">
    <property type="taxonomic scope" value="Eukaryota"/>
</dbReference>
<dbReference type="InterPro" id="IPR023214">
    <property type="entry name" value="HAD_sf"/>
</dbReference>
<dbReference type="Gene3D" id="1.10.150.240">
    <property type="entry name" value="Putative phosphatase, domain 2"/>
    <property type="match status" value="1"/>
</dbReference>
<feature type="compositionally biased region" description="Basic residues" evidence="1">
    <location>
        <begin position="102"/>
        <end position="111"/>
    </location>
</feature>
<dbReference type="GO" id="GO:0016787">
    <property type="term" value="F:hydrolase activity"/>
    <property type="evidence" value="ECO:0007669"/>
    <property type="project" value="UniProtKB-KW"/>
</dbReference>
<organism evidence="2 3">
    <name type="scientific">Ectocarpus siliculosus</name>
    <name type="common">Brown alga</name>
    <name type="synonym">Conferva siliculosa</name>
    <dbReference type="NCBI Taxonomy" id="2880"/>
    <lineage>
        <taxon>Eukaryota</taxon>
        <taxon>Sar</taxon>
        <taxon>Stramenopiles</taxon>
        <taxon>Ochrophyta</taxon>
        <taxon>PX clade</taxon>
        <taxon>Phaeophyceae</taxon>
        <taxon>Ectocarpales</taxon>
        <taxon>Ectocarpaceae</taxon>
        <taxon>Ectocarpus</taxon>
    </lineage>
</organism>
<accession>D8LKG7</accession>
<evidence type="ECO:0000256" key="1">
    <source>
        <dbReference type="SAM" id="MobiDB-lite"/>
    </source>
</evidence>
<dbReference type="AlphaFoldDB" id="D8LKG7"/>
<dbReference type="InterPro" id="IPR036412">
    <property type="entry name" value="HAD-like_sf"/>
</dbReference>
<feature type="compositionally biased region" description="Polar residues" evidence="1">
    <location>
        <begin position="143"/>
        <end position="153"/>
    </location>
</feature>
<sequence length="580" mass="62084">MAMTVTATSAGAAGSCVTGAATCTPPFYSSSSRGINTNCLLAFGAVAKPTSRFGAGGGREVAAKHRVQTLSMKLAAAPVRTPSATGAAIGGDSTAVSPSHSSVRRRRRRRPTSIGERGGGSAAEGGVLSVGGTNIGIGIGTGSSESNPTTVSWTGGGGGSMESLEQKITGSSVNGIGGGVVFPESAWVGRGRPGAVWAPGLGGISGRSGSGGGGGFAVGGLDGGRVRGTGVVTGGWHPAAEPTEDENDSSHHDNWKKMRVEELIKDPFLTPGRINEIMDPNNIQRHQYHTNPDSSYGAVFQLDTLVDVIPGLIYPAWLEVARALNQNAPTLHTVERGYGWTPEQMFLREFNWRLTQEELEGGLEIYERTILRQALKYQPTETRGSRRWLETLRRIPMPMAVLSRLPSAIVDAVLEKTELSGYFEDQHRVTAEDEPYDDYRGYMLAALKIQRSTMKCCAFDCRQEGMIKAHDADLRGVCRIGVMAAWELRLSDLSVESFDDMNVLNFRQIFADRDFEPGMLQLELEPEAEPMRETQVATKVDTRWPDEEDEPEPWAEGGGGDGDGRRGGGGGGGGGLRRRW</sequence>
<dbReference type="EMBL" id="FN648487">
    <property type="protein sequence ID" value="CBN74557.1"/>
    <property type="molecule type" value="Genomic_DNA"/>
</dbReference>
<keyword evidence="3" id="KW-1185">Reference proteome</keyword>
<dbReference type="EMBL" id="FN649744">
    <property type="protein sequence ID" value="CBN74557.1"/>
    <property type="molecule type" value="Genomic_DNA"/>
</dbReference>
<feature type="compositionally biased region" description="Gly residues" evidence="1">
    <location>
        <begin position="556"/>
        <end position="580"/>
    </location>
</feature>
<dbReference type="InParanoid" id="D8LKG7"/>
<dbReference type="PANTHER" id="PTHR47858:SF2">
    <property type="entry name" value="HALOACID DEHALOGENASE-LIKE HYDROLASE (HAD) SUPERFAMILY PROTEIN"/>
    <property type="match status" value="1"/>
</dbReference>
<name>D8LKG7_ECTSI</name>
<feature type="region of interest" description="Disordered" evidence="1">
    <location>
        <begin position="84"/>
        <end position="159"/>
    </location>
</feature>
<gene>
    <name evidence="2" type="ORF">Esi_0030_0056</name>
</gene>
<dbReference type="OrthoDB" id="47790at2759"/>
<dbReference type="Proteomes" id="UP000002630">
    <property type="component" value="Linkage Group LG19"/>
</dbReference>
<dbReference type="PANTHER" id="PTHR47858">
    <property type="entry name" value="HALOACID DEHALOGENASE-LIKE HYDROLASE (HAD) SUPERFAMILY PROTEIN"/>
    <property type="match status" value="1"/>
</dbReference>
<dbReference type="STRING" id="2880.D8LKG7"/>
<dbReference type="Gene3D" id="3.40.50.1000">
    <property type="entry name" value="HAD superfamily/HAD-like"/>
    <property type="match status" value="1"/>
</dbReference>
<protein>
    <submittedName>
        <fullName evidence="2">Haloacid dehalogenase-like hydrolase</fullName>
    </submittedName>
</protein>
<reference evidence="2 3" key="1">
    <citation type="journal article" date="2010" name="Nature">
        <title>The Ectocarpus genome and the independent evolution of multicellularity in brown algae.</title>
        <authorList>
            <person name="Cock J.M."/>
            <person name="Sterck L."/>
            <person name="Rouze P."/>
            <person name="Scornet D."/>
            <person name="Allen A.E."/>
            <person name="Amoutzias G."/>
            <person name="Anthouard V."/>
            <person name="Artiguenave F."/>
            <person name="Aury J.M."/>
            <person name="Badger J.H."/>
            <person name="Beszteri B."/>
            <person name="Billiau K."/>
            <person name="Bonnet E."/>
            <person name="Bothwell J.H."/>
            <person name="Bowler C."/>
            <person name="Boyen C."/>
            <person name="Brownlee C."/>
            <person name="Carrano C.J."/>
            <person name="Charrier B."/>
            <person name="Cho G.Y."/>
            <person name="Coelho S.M."/>
            <person name="Collen J."/>
            <person name="Corre E."/>
            <person name="Da Silva C."/>
            <person name="Delage L."/>
            <person name="Delaroque N."/>
            <person name="Dittami S.M."/>
            <person name="Doulbeau S."/>
            <person name="Elias M."/>
            <person name="Farnham G."/>
            <person name="Gachon C.M."/>
            <person name="Gschloessl B."/>
            <person name="Heesch S."/>
            <person name="Jabbari K."/>
            <person name="Jubin C."/>
            <person name="Kawai H."/>
            <person name="Kimura K."/>
            <person name="Kloareg B."/>
            <person name="Kupper F.C."/>
            <person name="Lang D."/>
            <person name="Le Bail A."/>
            <person name="Leblanc C."/>
            <person name="Lerouge P."/>
            <person name="Lohr M."/>
            <person name="Lopez P.J."/>
            <person name="Martens C."/>
            <person name="Maumus F."/>
            <person name="Michel G."/>
            <person name="Miranda-Saavedra D."/>
            <person name="Morales J."/>
            <person name="Moreau H."/>
            <person name="Motomura T."/>
            <person name="Nagasato C."/>
            <person name="Napoli C.A."/>
            <person name="Nelson D.R."/>
            <person name="Nyvall-Collen P."/>
            <person name="Peters A.F."/>
            <person name="Pommier C."/>
            <person name="Potin P."/>
            <person name="Poulain J."/>
            <person name="Quesneville H."/>
            <person name="Read B."/>
            <person name="Rensing S.A."/>
            <person name="Ritter A."/>
            <person name="Rousvoal S."/>
            <person name="Samanta M."/>
            <person name="Samson G."/>
            <person name="Schroeder D.C."/>
            <person name="Segurens B."/>
            <person name="Strittmatter M."/>
            <person name="Tonon T."/>
            <person name="Tregear J.W."/>
            <person name="Valentin K."/>
            <person name="von Dassow P."/>
            <person name="Yamagishi T."/>
            <person name="Van de Peer Y."/>
            <person name="Wincker P."/>
        </authorList>
    </citation>
    <scope>NUCLEOTIDE SEQUENCE [LARGE SCALE GENOMIC DNA]</scope>
    <source>
        <strain evidence="3">Ec32 / CCAP1310/4</strain>
    </source>
</reference>
<dbReference type="InterPro" id="IPR023198">
    <property type="entry name" value="PGP-like_dom2"/>
</dbReference>